<name>A0A6J5KM73_9CAUD</name>
<accession>A0A6J5KM73</accession>
<gene>
    <name evidence="1" type="ORF">UFOVP42_43</name>
</gene>
<organism evidence="1">
    <name type="scientific">uncultured Caudovirales phage</name>
    <dbReference type="NCBI Taxonomy" id="2100421"/>
    <lineage>
        <taxon>Viruses</taxon>
        <taxon>Duplodnaviria</taxon>
        <taxon>Heunggongvirae</taxon>
        <taxon>Uroviricota</taxon>
        <taxon>Caudoviricetes</taxon>
        <taxon>Peduoviridae</taxon>
        <taxon>Maltschvirus</taxon>
        <taxon>Maltschvirus maltsch</taxon>
    </lineage>
</organism>
<proteinExistence type="predicted"/>
<evidence type="ECO:0000313" key="1">
    <source>
        <dbReference type="EMBL" id="CAB4123368.1"/>
    </source>
</evidence>
<evidence type="ECO:0008006" key="2">
    <source>
        <dbReference type="Google" id="ProtNLM"/>
    </source>
</evidence>
<sequence length="803" mass="79583">MGAPNSTVDQNLLPVQAYFDVYGNFQTFIGQGQPFYATTNPIQSGLTITDSTLDSSPIGSTSPSTGAFTDIATVTGTILTIPTIDTNIANKAYVDSVAQGLSFKAPATVASTANIPTLSGLLTIDGVTLVAGNRVLVKNQATPAQNGIYVAAAGAWARAADANTWDEIVSAYLFIEEGTVWGGSAWVDTNQRGGTLGVTPIVFVQFSNNATYTAGTGLTLTGFQFSITNTGATAATYGSASRGIVQTVNAQGQITNIFDQDISIAVSQLNNLGTGVGTWLTTPTSANLAAAVTDETGAGALVFANSPTLVTPVLGTPASGDFSTGTFTWPTFNQNTSGYAAGLAGGAAGSVPYQTAANTTAMLAKGTDGQILSLTSGLPVWIDNKVGTVTSIATAGTVNGLTLTGGTITTTGTITLGGTLDLSSPPAIGGTTPAAITGTTITAATYFASENYYGLPAVGGNLKTSAGVSLLNWDGAGSGNITVNGGLNANPANKNISIAPTGTGTVTINPATASTMNNVGIGGTTPLAGTFTDLRFNGTLSLAGSTGTANYLLQSNGASAPSWVNPATLTVSAASTATTATNATNIAITDDTTTNASVYPTWVTSSTGNLPAKTASSKLSFNPSTGTLSATVFSGSGAGLTNIAVFPAGTALLFQQTSAPTGWTKVTTNNDAALRVVSGTASTGGSVGFTTAFASQAVSGTVASTGSTTATGTVGATTLSTGQMPSHTHTTTPYAPGGAAAYLASGYNSFFDGGSGVSGAAGGGGSHDHTFTGAGHTHTSGAFTGTAINLAVKYVDVIVATKD</sequence>
<dbReference type="EMBL" id="LR796169">
    <property type="protein sequence ID" value="CAB4123368.1"/>
    <property type="molecule type" value="Genomic_DNA"/>
</dbReference>
<reference evidence="1" key="1">
    <citation type="submission" date="2020-04" db="EMBL/GenBank/DDBJ databases">
        <authorList>
            <person name="Chiriac C."/>
            <person name="Salcher M."/>
            <person name="Ghai R."/>
            <person name="Kavagutti S V."/>
        </authorList>
    </citation>
    <scope>NUCLEOTIDE SEQUENCE</scope>
</reference>
<protein>
    <recommendedName>
        <fullName evidence="2">Tail fiber protein</fullName>
    </recommendedName>
</protein>